<keyword evidence="3 11" id="KW-0963">Cytoplasm</keyword>
<dbReference type="FunFam" id="3.40.50.620:FF:000032">
    <property type="entry name" value="Valine--tRNA ligase"/>
    <property type="match status" value="1"/>
</dbReference>
<dbReference type="Gene3D" id="1.10.287.380">
    <property type="entry name" value="Valyl-tRNA synthetase, C-terminal domain"/>
    <property type="match status" value="1"/>
</dbReference>
<dbReference type="Gene3D" id="3.40.50.620">
    <property type="entry name" value="HUPs"/>
    <property type="match status" value="2"/>
</dbReference>
<dbReference type="InterPro" id="IPR009080">
    <property type="entry name" value="tRNAsynth_Ia_anticodon-bd"/>
</dbReference>
<dbReference type="NCBIfam" id="NF004349">
    <property type="entry name" value="PRK05729.1"/>
    <property type="match status" value="1"/>
</dbReference>
<dbReference type="AlphaFoldDB" id="A0AA34WIG7"/>
<evidence type="ECO:0000256" key="10">
    <source>
        <dbReference type="ARBA" id="ARBA00047552"/>
    </source>
</evidence>
<dbReference type="CDD" id="cd07962">
    <property type="entry name" value="Anticodon_Ia_Val"/>
    <property type="match status" value="1"/>
</dbReference>
<keyword evidence="6 11" id="KW-0067">ATP-binding</keyword>
<evidence type="ECO:0000256" key="1">
    <source>
        <dbReference type="ARBA" id="ARBA00004496"/>
    </source>
</evidence>
<dbReference type="PANTHER" id="PTHR11946">
    <property type="entry name" value="VALYL-TRNA SYNTHETASES"/>
    <property type="match status" value="1"/>
</dbReference>
<comment type="similarity">
    <text evidence="11">Belongs to the class-I aminoacyl-tRNA synthetase family. ValS type 1 subfamily.</text>
</comment>
<dbReference type="Pfam" id="PF08264">
    <property type="entry name" value="Anticodon_1"/>
    <property type="match status" value="1"/>
</dbReference>
<dbReference type="RefSeq" id="WP_013713048.1">
    <property type="nucleotide sequence ID" value="NC_015408.1"/>
</dbReference>
<keyword evidence="5 11" id="KW-0547">Nucleotide-binding</keyword>
<feature type="short sequence motif" description="'HIGH' region" evidence="11">
    <location>
        <begin position="47"/>
        <end position="57"/>
    </location>
</feature>
<keyword evidence="9 11" id="KW-0030">Aminoacyl-tRNA synthetase</keyword>
<feature type="domain" description="Aminoacyl-tRNA synthetase class Ia" evidence="12">
    <location>
        <begin position="563"/>
        <end position="602"/>
    </location>
</feature>
<evidence type="ECO:0000256" key="7">
    <source>
        <dbReference type="ARBA" id="ARBA00022917"/>
    </source>
</evidence>
<comment type="subunit">
    <text evidence="2 11">Monomer.</text>
</comment>
<dbReference type="InterPro" id="IPR002300">
    <property type="entry name" value="aa-tRNA-synth_Ia"/>
</dbReference>
<evidence type="ECO:0000256" key="4">
    <source>
        <dbReference type="ARBA" id="ARBA00022598"/>
    </source>
</evidence>
<feature type="coiled-coil region" evidence="11">
    <location>
        <begin position="876"/>
        <end position="935"/>
    </location>
</feature>
<dbReference type="KEGG" id="cpm:G5S_1054"/>
<evidence type="ECO:0000259" key="13">
    <source>
        <dbReference type="Pfam" id="PF08264"/>
    </source>
</evidence>
<evidence type="ECO:0000256" key="9">
    <source>
        <dbReference type="ARBA" id="ARBA00023146"/>
    </source>
</evidence>
<dbReference type="Gene3D" id="1.10.730.10">
    <property type="entry name" value="Isoleucyl-tRNA Synthetase, Domain 1"/>
    <property type="match status" value="1"/>
</dbReference>
<comment type="subcellular location">
    <subcellularLocation>
        <location evidence="1 11">Cytoplasm</location>
    </subcellularLocation>
</comment>
<organism evidence="14 15">
    <name type="scientific">Chlamydia pecorum (strain ATCC VR-628 / DSM 29919 / E58)</name>
    <name type="common">Chlamydophila pecorum</name>
    <dbReference type="NCBI Taxonomy" id="331635"/>
    <lineage>
        <taxon>Bacteria</taxon>
        <taxon>Pseudomonadati</taxon>
        <taxon>Chlamydiota</taxon>
        <taxon>Chlamydiia</taxon>
        <taxon>Chlamydiales</taxon>
        <taxon>Chlamydiaceae</taxon>
        <taxon>Chlamydia/Chlamydophila group</taxon>
        <taxon>Chlamydia</taxon>
    </lineage>
</organism>
<dbReference type="GO" id="GO:0005829">
    <property type="term" value="C:cytosol"/>
    <property type="evidence" value="ECO:0007669"/>
    <property type="project" value="TreeGrafter"/>
</dbReference>
<dbReference type="FunFam" id="3.40.50.620:FF:000306">
    <property type="entry name" value="Valine--tRNA ligase"/>
    <property type="match status" value="1"/>
</dbReference>
<keyword evidence="4 11" id="KW-0436">Ligase</keyword>
<reference evidence="14 15" key="1">
    <citation type="journal article" date="2011" name="J. Bacteriol.">
        <title>Genome sequence of the obligate intracellular animal pathogen Chlamydia pecorum E58.</title>
        <authorList>
            <person name="Mojica S."/>
            <person name="Huot Creasy H."/>
            <person name="Daugherty S."/>
            <person name="Read T.D."/>
            <person name="Kim T."/>
            <person name="Kaltenboeck B."/>
            <person name="Bavoil P."/>
            <person name="Myers G.S."/>
        </authorList>
    </citation>
    <scope>NUCLEOTIDE SEQUENCE [LARGE SCALE GENOMIC DNA]</scope>
    <source>
        <strain evidence="14 15">E58</strain>
    </source>
</reference>
<dbReference type="InterPro" id="IPR001412">
    <property type="entry name" value="aa-tRNA-synth_I_CS"/>
</dbReference>
<comment type="catalytic activity">
    <reaction evidence="10 11">
        <text>tRNA(Val) + L-valine + ATP = L-valyl-tRNA(Val) + AMP + diphosphate</text>
        <dbReference type="Rhea" id="RHEA:10704"/>
        <dbReference type="Rhea" id="RHEA-COMP:9672"/>
        <dbReference type="Rhea" id="RHEA-COMP:9708"/>
        <dbReference type="ChEBI" id="CHEBI:30616"/>
        <dbReference type="ChEBI" id="CHEBI:33019"/>
        <dbReference type="ChEBI" id="CHEBI:57762"/>
        <dbReference type="ChEBI" id="CHEBI:78442"/>
        <dbReference type="ChEBI" id="CHEBI:78537"/>
        <dbReference type="ChEBI" id="CHEBI:456215"/>
        <dbReference type="EC" id="6.1.1.9"/>
    </reaction>
</comment>
<evidence type="ECO:0000256" key="5">
    <source>
        <dbReference type="ARBA" id="ARBA00022741"/>
    </source>
</evidence>
<dbReference type="GO" id="GO:0006438">
    <property type="term" value="P:valyl-tRNA aminoacylation"/>
    <property type="evidence" value="ECO:0007669"/>
    <property type="project" value="UniProtKB-UniRule"/>
</dbReference>
<protein>
    <recommendedName>
        <fullName evidence="11">Valine--tRNA ligase</fullName>
        <ecNumber evidence="11">6.1.1.9</ecNumber>
    </recommendedName>
    <alternativeName>
        <fullName evidence="11">Valyl-tRNA synthetase</fullName>
        <shortName evidence="11">ValRS</shortName>
    </alternativeName>
</protein>
<comment type="function">
    <text evidence="11">Catalyzes the attachment of valine to tRNA(Val). As ValRS can inadvertently accommodate and process structurally similar amino acids such as threonine, to avoid such errors, it has a 'posttransfer' editing activity that hydrolyzes mischarged Thr-tRNA(Val) in a tRNA-dependent manner.</text>
</comment>
<keyword evidence="8 11" id="KW-0175">Coiled coil</keyword>
<dbReference type="SUPFAM" id="SSF46589">
    <property type="entry name" value="tRNA-binding arm"/>
    <property type="match status" value="1"/>
</dbReference>
<evidence type="ECO:0000256" key="6">
    <source>
        <dbReference type="ARBA" id="ARBA00022840"/>
    </source>
</evidence>
<dbReference type="InterPro" id="IPR013155">
    <property type="entry name" value="M/V/L/I-tRNA-synth_anticd-bd"/>
</dbReference>
<dbReference type="EMBL" id="CP002608">
    <property type="protein sequence ID" value="AEB41970.1"/>
    <property type="molecule type" value="Genomic_DNA"/>
</dbReference>
<dbReference type="InterPro" id="IPR010978">
    <property type="entry name" value="tRNA-bd_arm"/>
</dbReference>
<evidence type="ECO:0000259" key="12">
    <source>
        <dbReference type="Pfam" id="PF00133"/>
    </source>
</evidence>
<dbReference type="Proteomes" id="UP000008305">
    <property type="component" value="Chromosome"/>
</dbReference>
<dbReference type="NCBIfam" id="TIGR00422">
    <property type="entry name" value="valS"/>
    <property type="match status" value="1"/>
</dbReference>
<feature type="binding site" evidence="11">
    <location>
        <position position="567"/>
    </location>
    <ligand>
        <name>ATP</name>
        <dbReference type="ChEBI" id="CHEBI:30616"/>
    </ligand>
</feature>
<feature type="domain" description="Aminoacyl-tRNA synthetase class Ia" evidence="12">
    <location>
        <begin position="19"/>
        <end position="525"/>
    </location>
</feature>
<evidence type="ECO:0000313" key="14">
    <source>
        <dbReference type="EMBL" id="AEB41970.1"/>
    </source>
</evidence>
<dbReference type="InterPro" id="IPR009008">
    <property type="entry name" value="Val/Leu/Ile-tRNA-synth_edit"/>
</dbReference>
<comment type="domain">
    <text evidence="11">The C-terminal coiled-coil domain is crucial for aminoacylation activity.</text>
</comment>
<dbReference type="PROSITE" id="PS00178">
    <property type="entry name" value="AA_TRNA_LIGASE_I"/>
    <property type="match status" value="1"/>
</dbReference>
<dbReference type="InterPro" id="IPR037118">
    <property type="entry name" value="Val-tRNA_synth_C_sf"/>
</dbReference>
<dbReference type="Pfam" id="PF00133">
    <property type="entry name" value="tRNA-synt_1"/>
    <property type="match status" value="2"/>
</dbReference>
<dbReference type="SUPFAM" id="SSF47323">
    <property type="entry name" value="Anticodon-binding domain of a subclass of class I aminoacyl-tRNA synthetases"/>
    <property type="match status" value="1"/>
</dbReference>
<proteinExistence type="inferred from homology"/>
<comment type="domain">
    <text evidence="11">ValRS has two distinct active sites: one for aminoacylation and one for editing. The misactivated threonine is translocated from the active site to the editing site.</text>
</comment>
<name>A0AA34WIG7_CHLPE</name>
<keyword evidence="7 11" id="KW-0648">Protein biosynthesis</keyword>
<dbReference type="SUPFAM" id="SSF50677">
    <property type="entry name" value="ValRS/IleRS/LeuRS editing domain"/>
    <property type="match status" value="1"/>
</dbReference>
<evidence type="ECO:0000256" key="8">
    <source>
        <dbReference type="ARBA" id="ARBA00023054"/>
    </source>
</evidence>
<dbReference type="CDD" id="cd00817">
    <property type="entry name" value="ValRS_core"/>
    <property type="match status" value="1"/>
</dbReference>
<dbReference type="GO" id="GO:0002161">
    <property type="term" value="F:aminoacyl-tRNA deacylase activity"/>
    <property type="evidence" value="ECO:0007669"/>
    <property type="project" value="InterPro"/>
</dbReference>
<dbReference type="InterPro" id="IPR002303">
    <property type="entry name" value="Valyl-tRNA_ligase"/>
</dbReference>
<evidence type="ECO:0000256" key="11">
    <source>
        <dbReference type="HAMAP-Rule" id="MF_02004"/>
    </source>
</evidence>
<dbReference type="SUPFAM" id="SSF52374">
    <property type="entry name" value="Nucleotidylyl transferase"/>
    <property type="match status" value="1"/>
</dbReference>
<dbReference type="GO" id="GO:0005524">
    <property type="term" value="F:ATP binding"/>
    <property type="evidence" value="ECO:0007669"/>
    <property type="project" value="UniProtKB-UniRule"/>
</dbReference>
<evidence type="ECO:0000313" key="15">
    <source>
        <dbReference type="Proteomes" id="UP000008305"/>
    </source>
</evidence>
<dbReference type="PANTHER" id="PTHR11946:SF93">
    <property type="entry name" value="VALINE--TRNA LIGASE, CHLOROPLASTIC_MITOCHONDRIAL 2"/>
    <property type="match status" value="1"/>
</dbReference>
<dbReference type="GO" id="GO:0004832">
    <property type="term" value="F:valine-tRNA ligase activity"/>
    <property type="evidence" value="ECO:0007669"/>
    <property type="project" value="UniProtKB-UniRule"/>
</dbReference>
<feature type="domain" description="Methionyl/Valyl/Leucyl/Isoleucyl-tRNA synthetase anticodon-binding" evidence="13">
    <location>
        <begin position="650"/>
        <end position="819"/>
    </location>
</feature>
<dbReference type="EC" id="6.1.1.9" evidence="11"/>
<keyword evidence="15" id="KW-1185">Reference proteome</keyword>
<gene>
    <name evidence="11 14" type="primary">valS</name>
    <name evidence="14" type="ordered locus">G5S_1054</name>
</gene>
<sequence length="940" mass="108631">MNEEELPKAYDPKGVEKALYAFWEEKGMFTADSSSSKPPYSIVMPPPNVTGILHMGHALVNTLQDVLIRYKRMQGFETCWIPGTDHAGIATQAVVERRLFETLGKRRSQFSREEFLEHVWEWKEKSEEVILSQLKQLGCSCDWTRKRFTLETSACRAVKRAFKKLFDQGNIYRGYYLVNWDPVLQTALSDDEVEYEEKEGWLYYIRYRVVGSEKFIIVATTRPETLLGDTAVAVHPEDERYREFIGEKLEVPFVQREIPILGDTFVDPDFGTGAVKITPAHDKDDYQMGERHRLPKINILTPSGKINENGGPFEGLHKEKAREEILIALDQAGLFVKKEPYTLRVGISYRSGAVIEPYLSKQWFISVDSFRKEVCDFVHSESIRIFPKEFKRNYLAWANNLRDWCISRQLWWGHRIPVWYHKEDPERIICYDGEGVPEEVARDPESWEQDPDVLDTWFSSGLWPLTCLGWPDENAEDLKKFYPTSVLVTGHDILFFWVTRMVLLCFAMYGEKPFSEVFLHGLIFGKSYKRYNELGEWSYISGAEKREYDLGKELPKDVIAKWEKLSKSKGNVIDPIEMIEMYGADAVRMTLCSCANRGEQIDLDFRLFEESKNFANKLWNGARFILGHISEMRCQDLLSGIDQSTLQLEDYYILDGFNQLIEKLHEAYEVYAFDKIAMMSYEFFRNDLCSTYIEIIKPILFGKQGSEKDRQTKRKLLLVLLVSMLGVLHPVVPFITESLFLKVQEVLGPMLEGDGDALTHHVVAMLRSRACIEAPYPRAFAIEFPQDLHASFTLAQRLVYTVRNIRGEMQLDPRVPLEAFVLCPEDIEITRYFSIIQALGGISSIQCVQEEPRDRVYSLGVIDSIRLGIFVPEGHLAKEKGRLEKESQRLQRAIESTTHLLSSESFRLKANPQLVKDKEEALRNYRLELQGVLDKLVSLS</sequence>
<dbReference type="InterPro" id="IPR033705">
    <property type="entry name" value="Anticodon_Ia_Val"/>
</dbReference>
<dbReference type="Gene3D" id="3.90.740.10">
    <property type="entry name" value="Valyl/Leucyl/Isoleucyl-tRNA synthetase, editing domain"/>
    <property type="match status" value="1"/>
</dbReference>
<accession>A0AA34WIG7</accession>
<feature type="short sequence motif" description="'KMSKS' region" evidence="11">
    <location>
        <begin position="564"/>
        <end position="568"/>
    </location>
</feature>
<evidence type="ECO:0000256" key="3">
    <source>
        <dbReference type="ARBA" id="ARBA00022490"/>
    </source>
</evidence>
<dbReference type="InterPro" id="IPR014729">
    <property type="entry name" value="Rossmann-like_a/b/a_fold"/>
</dbReference>
<evidence type="ECO:0000256" key="2">
    <source>
        <dbReference type="ARBA" id="ARBA00011245"/>
    </source>
</evidence>
<dbReference type="PRINTS" id="PR00986">
    <property type="entry name" value="TRNASYNTHVAL"/>
</dbReference>
<dbReference type="HAMAP" id="MF_02004">
    <property type="entry name" value="Val_tRNA_synth_type1"/>
    <property type="match status" value="1"/>
</dbReference>